<sequence>MVLLPIILTLGFVLSPPVTPKGRRVLPVLRPLDRPIV</sequence>
<name>A0A2Z5QYP2_9MICC</name>
<protein>
    <submittedName>
        <fullName evidence="1">Uncharacterized protein</fullName>
    </submittedName>
</protein>
<evidence type="ECO:0000313" key="1">
    <source>
        <dbReference type="EMBL" id="BAV87473.1"/>
    </source>
</evidence>
<reference evidence="1 2" key="1">
    <citation type="submission" date="2016-10" db="EMBL/GenBank/DDBJ databases">
        <title>Genome sequence of Rothia aeria strain JCM11412.</title>
        <authorList>
            <person name="Nambu T."/>
        </authorList>
    </citation>
    <scope>NUCLEOTIDE SEQUENCE [LARGE SCALE GENOMIC DNA]</scope>
    <source>
        <strain evidence="1 2">JCM 11412</strain>
    </source>
</reference>
<evidence type="ECO:0000313" key="2">
    <source>
        <dbReference type="Proteomes" id="UP000250241"/>
    </source>
</evidence>
<dbReference type="KEGG" id="raj:RA11412_1174"/>
<proteinExistence type="predicted"/>
<dbReference type="Proteomes" id="UP000250241">
    <property type="component" value="Chromosome"/>
</dbReference>
<dbReference type="AlphaFoldDB" id="A0A2Z5QYP2"/>
<dbReference type="EMBL" id="AP017895">
    <property type="protein sequence ID" value="BAV87473.1"/>
    <property type="molecule type" value="Genomic_DNA"/>
</dbReference>
<organism evidence="1 2">
    <name type="scientific">Rothia aeria</name>
    <dbReference type="NCBI Taxonomy" id="172042"/>
    <lineage>
        <taxon>Bacteria</taxon>
        <taxon>Bacillati</taxon>
        <taxon>Actinomycetota</taxon>
        <taxon>Actinomycetes</taxon>
        <taxon>Micrococcales</taxon>
        <taxon>Micrococcaceae</taxon>
        <taxon>Rothia</taxon>
    </lineage>
</organism>
<accession>A0A2Z5QYP2</accession>
<keyword evidence="2" id="KW-1185">Reference proteome</keyword>
<gene>
    <name evidence="1" type="ORF">RA11412_1174</name>
</gene>